<dbReference type="Proteomes" id="UP000245396">
    <property type="component" value="Unassembled WGS sequence"/>
</dbReference>
<dbReference type="AlphaFoldDB" id="A0A316BLW1"/>
<sequence>MSKRLWEYGGYWIAGAHGTETLYAYWYDDGRRATRRRSLGTKVLDEAKECLIALAGAAKSDTSRSPDRVMLMVALDHYYDHDVGKKPSADQAFRSIALIKEFLEEKMLPTASVSAFGPIRQREFMVWTRDKHEHSANTIARNLSVVSAAFRFGKRLVVVKDGLGNDQEIQLLDMAPDVVTQAKRVAELLDLPPPRPREWLPTYEEFGRFIDKIDVRKENLFRFVVLSLNSWARPSTVLEFRDNEETVNRRFGTIDLNPPGRRQTIKFRPKIRLTDNLAGWLDLWKEEGRGIGDNGGPSMDEMPEQHRGAPMMWDGKPITAIKRTFVRHAEECGLPNFTPGTIRHFMATMVRRQKPPVDKEQRDVWLGHDEKRTANAYESFDPDYLADCMQATEMVIAELQEHTKRPLSACKKRARPILKVVGGREDAA</sequence>
<name>A0A316BLW1_PSESE</name>
<dbReference type="GO" id="GO:0015074">
    <property type="term" value="P:DNA integration"/>
    <property type="evidence" value="ECO:0007669"/>
    <property type="project" value="InterPro"/>
</dbReference>
<protein>
    <recommendedName>
        <fullName evidence="4">Phage integrase family protein</fullName>
    </recommendedName>
</protein>
<dbReference type="GO" id="GO:0006310">
    <property type="term" value="P:DNA recombination"/>
    <property type="evidence" value="ECO:0007669"/>
    <property type="project" value="UniProtKB-KW"/>
</dbReference>
<dbReference type="InterPro" id="IPR013762">
    <property type="entry name" value="Integrase-like_cat_sf"/>
</dbReference>
<organism evidence="2 3">
    <name type="scientific">Pseudaminobacter salicylatoxidans</name>
    <dbReference type="NCBI Taxonomy" id="93369"/>
    <lineage>
        <taxon>Bacteria</taxon>
        <taxon>Pseudomonadati</taxon>
        <taxon>Pseudomonadota</taxon>
        <taxon>Alphaproteobacteria</taxon>
        <taxon>Hyphomicrobiales</taxon>
        <taxon>Phyllobacteriaceae</taxon>
        <taxon>Pseudaminobacter</taxon>
    </lineage>
</organism>
<keyword evidence="3" id="KW-1185">Reference proteome</keyword>
<evidence type="ECO:0000313" key="3">
    <source>
        <dbReference type="Proteomes" id="UP000245396"/>
    </source>
</evidence>
<evidence type="ECO:0008006" key="4">
    <source>
        <dbReference type="Google" id="ProtNLM"/>
    </source>
</evidence>
<reference evidence="2 3" key="1">
    <citation type="submission" date="2018-05" db="EMBL/GenBank/DDBJ databases">
        <title>Genomic Encyclopedia of Type Strains, Phase IV (KMG-IV): sequencing the most valuable type-strain genomes for metagenomic binning, comparative biology and taxonomic classification.</title>
        <authorList>
            <person name="Goeker M."/>
        </authorList>
    </citation>
    <scope>NUCLEOTIDE SEQUENCE [LARGE SCALE GENOMIC DNA]</scope>
    <source>
        <strain evidence="2 3">DSM 6986</strain>
    </source>
</reference>
<comment type="caution">
    <text evidence="2">The sequence shown here is derived from an EMBL/GenBank/DDBJ whole genome shotgun (WGS) entry which is preliminary data.</text>
</comment>
<evidence type="ECO:0000313" key="2">
    <source>
        <dbReference type="EMBL" id="PWJ73861.1"/>
    </source>
</evidence>
<dbReference type="EMBL" id="QGGG01000025">
    <property type="protein sequence ID" value="PWJ73861.1"/>
    <property type="molecule type" value="Genomic_DNA"/>
</dbReference>
<gene>
    <name evidence="2" type="ORF">C7441_12545</name>
</gene>
<dbReference type="GO" id="GO:0003677">
    <property type="term" value="F:DNA binding"/>
    <property type="evidence" value="ECO:0007669"/>
    <property type="project" value="InterPro"/>
</dbReference>
<dbReference type="SUPFAM" id="SSF56349">
    <property type="entry name" value="DNA breaking-rejoining enzymes"/>
    <property type="match status" value="1"/>
</dbReference>
<dbReference type="RefSeq" id="WP_109614828.1">
    <property type="nucleotide sequence ID" value="NZ_QGGG01000025.1"/>
</dbReference>
<dbReference type="Gene3D" id="1.10.443.10">
    <property type="entry name" value="Intergrase catalytic core"/>
    <property type="match status" value="1"/>
</dbReference>
<evidence type="ECO:0000256" key="1">
    <source>
        <dbReference type="ARBA" id="ARBA00023172"/>
    </source>
</evidence>
<dbReference type="OrthoDB" id="9808346at2"/>
<keyword evidence="1" id="KW-0233">DNA recombination</keyword>
<proteinExistence type="predicted"/>
<accession>A0A316BLW1</accession>
<dbReference type="InterPro" id="IPR011010">
    <property type="entry name" value="DNA_brk_join_enz"/>
</dbReference>